<gene>
    <name evidence="1" type="ORF">POCTA_138.1.T0190163</name>
</gene>
<accession>A0A8S1SZ88</accession>
<evidence type="ECO:0000313" key="1">
    <source>
        <dbReference type="EMBL" id="CAD8146901.1"/>
    </source>
</evidence>
<name>A0A8S1SZ88_PAROT</name>
<dbReference type="EMBL" id="CAJJDP010000019">
    <property type="protein sequence ID" value="CAD8146901.1"/>
    <property type="molecule type" value="Genomic_DNA"/>
</dbReference>
<organism evidence="1 2">
    <name type="scientific">Paramecium octaurelia</name>
    <dbReference type="NCBI Taxonomy" id="43137"/>
    <lineage>
        <taxon>Eukaryota</taxon>
        <taxon>Sar</taxon>
        <taxon>Alveolata</taxon>
        <taxon>Ciliophora</taxon>
        <taxon>Intramacronucleata</taxon>
        <taxon>Oligohymenophorea</taxon>
        <taxon>Peniculida</taxon>
        <taxon>Parameciidae</taxon>
        <taxon>Paramecium</taxon>
    </lineage>
</organism>
<dbReference type="Proteomes" id="UP000683925">
    <property type="component" value="Unassembled WGS sequence"/>
</dbReference>
<protein>
    <submittedName>
        <fullName evidence="1">Uncharacterized protein</fullName>
    </submittedName>
</protein>
<keyword evidence="2" id="KW-1185">Reference proteome</keyword>
<proteinExistence type="predicted"/>
<evidence type="ECO:0000313" key="2">
    <source>
        <dbReference type="Proteomes" id="UP000683925"/>
    </source>
</evidence>
<sequence>MKSIILVFSLSLHRQIIRLGIFALSNKGKKINLKQIYQILIVELKEIKYHICLPLSDDFEEEINLLNDYSLSIANKVQQQELSFKCIVKKNQTKFIC</sequence>
<dbReference type="AlphaFoldDB" id="A0A8S1SZ88"/>
<comment type="caution">
    <text evidence="1">The sequence shown here is derived from an EMBL/GenBank/DDBJ whole genome shotgun (WGS) entry which is preliminary data.</text>
</comment>
<reference evidence="1" key="1">
    <citation type="submission" date="2021-01" db="EMBL/GenBank/DDBJ databases">
        <authorList>
            <consortium name="Genoscope - CEA"/>
            <person name="William W."/>
        </authorList>
    </citation>
    <scope>NUCLEOTIDE SEQUENCE</scope>
</reference>